<feature type="domain" description="Barstar (barnase inhibitor)" evidence="2">
    <location>
        <begin position="30"/>
        <end position="105"/>
    </location>
</feature>
<evidence type="ECO:0000313" key="3">
    <source>
        <dbReference type="EMBL" id="PRZ31394.1"/>
    </source>
</evidence>
<dbReference type="InterPro" id="IPR035905">
    <property type="entry name" value="Barstar-like_sf"/>
</dbReference>
<evidence type="ECO:0000313" key="4">
    <source>
        <dbReference type="Proteomes" id="UP000237752"/>
    </source>
</evidence>
<sequence>MIRHIGPVASTATIVLRAQAEGRRVYVVPKADNKAQLLARIAGALHFPDYFGHNLDALYDCLGDLSWLPSGPRTIVWDDALSFLRTDRATYGAVESIFDITSRLAHDDTDVVLCMR</sequence>
<protein>
    <submittedName>
        <fullName evidence="3">Barstar (Barnase inhibitor)</fullName>
    </submittedName>
</protein>
<comment type="similarity">
    <text evidence="1">Belongs to the barstar family.</text>
</comment>
<accession>A0A2T0Z5G0</accession>
<gene>
    <name evidence="3" type="ORF">CLV47_12832</name>
</gene>
<dbReference type="OrthoDB" id="8859549at2"/>
<dbReference type="EMBL" id="PVUE01000028">
    <property type="protein sequence ID" value="PRZ31394.1"/>
    <property type="molecule type" value="Genomic_DNA"/>
</dbReference>
<proteinExistence type="inferred from homology"/>
<dbReference type="RefSeq" id="WP_106351031.1">
    <property type="nucleotide sequence ID" value="NZ_PVUE01000028.1"/>
</dbReference>
<dbReference type="Gene3D" id="3.30.370.10">
    <property type="entry name" value="Barstar-like"/>
    <property type="match status" value="1"/>
</dbReference>
<evidence type="ECO:0000259" key="2">
    <source>
        <dbReference type="Pfam" id="PF01337"/>
    </source>
</evidence>
<dbReference type="AlphaFoldDB" id="A0A2T0Z5G0"/>
<dbReference type="Proteomes" id="UP000237752">
    <property type="component" value="Unassembled WGS sequence"/>
</dbReference>
<evidence type="ECO:0000256" key="1">
    <source>
        <dbReference type="ARBA" id="ARBA00006845"/>
    </source>
</evidence>
<dbReference type="Pfam" id="PF01337">
    <property type="entry name" value="Barstar"/>
    <property type="match status" value="1"/>
</dbReference>
<keyword evidence="4" id="KW-1185">Reference proteome</keyword>
<dbReference type="InterPro" id="IPR000468">
    <property type="entry name" value="Barstar"/>
</dbReference>
<reference evidence="3 4" key="1">
    <citation type="submission" date="2018-03" db="EMBL/GenBank/DDBJ databases">
        <title>Genomic Encyclopedia of Archaeal and Bacterial Type Strains, Phase II (KMG-II): from individual species to whole genera.</title>
        <authorList>
            <person name="Goeker M."/>
        </authorList>
    </citation>
    <scope>NUCLEOTIDE SEQUENCE [LARGE SCALE GENOMIC DNA]</scope>
    <source>
        <strain evidence="3 4">DSM 100065</strain>
    </source>
</reference>
<dbReference type="SUPFAM" id="SSF52038">
    <property type="entry name" value="Barstar-related"/>
    <property type="match status" value="1"/>
</dbReference>
<comment type="caution">
    <text evidence="3">The sequence shown here is derived from an EMBL/GenBank/DDBJ whole genome shotgun (WGS) entry which is preliminary data.</text>
</comment>
<name>A0A2T0Z5G0_9ACTN</name>
<organism evidence="3 4">
    <name type="scientific">Antricoccus suffuscus</name>
    <dbReference type="NCBI Taxonomy" id="1629062"/>
    <lineage>
        <taxon>Bacteria</taxon>
        <taxon>Bacillati</taxon>
        <taxon>Actinomycetota</taxon>
        <taxon>Actinomycetes</taxon>
        <taxon>Geodermatophilales</taxon>
        <taxon>Antricoccaceae</taxon>
        <taxon>Antricoccus</taxon>
    </lineage>
</organism>